<protein>
    <submittedName>
        <fullName evidence="1">Uncharacterized protein</fullName>
    </submittedName>
</protein>
<evidence type="ECO:0000313" key="2">
    <source>
        <dbReference type="Proteomes" id="UP001590951"/>
    </source>
</evidence>
<sequence length="55" mass="5706">MGSAVPAATVEIRVVYTPVMGLTGAGKSTFVSVVTENDGIPMAQDEDMDGVTQDF</sequence>
<gene>
    <name evidence="1" type="ORF">ABVK25_003149</name>
</gene>
<keyword evidence="2" id="KW-1185">Reference proteome</keyword>
<accession>A0ABR4BG19</accession>
<dbReference type="EMBL" id="JBHFEH010000007">
    <property type="protein sequence ID" value="KAL2056754.1"/>
    <property type="molecule type" value="Genomic_DNA"/>
</dbReference>
<name>A0ABR4BG19_9LECA</name>
<evidence type="ECO:0000313" key="1">
    <source>
        <dbReference type="EMBL" id="KAL2056754.1"/>
    </source>
</evidence>
<proteinExistence type="predicted"/>
<comment type="caution">
    <text evidence="1">The sequence shown here is derived from an EMBL/GenBank/DDBJ whole genome shotgun (WGS) entry which is preliminary data.</text>
</comment>
<dbReference type="Proteomes" id="UP001590951">
    <property type="component" value="Unassembled WGS sequence"/>
</dbReference>
<organism evidence="1 2">
    <name type="scientific">Lepraria finkii</name>
    <dbReference type="NCBI Taxonomy" id="1340010"/>
    <lineage>
        <taxon>Eukaryota</taxon>
        <taxon>Fungi</taxon>
        <taxon>Dikarya</taxon>
        <taxon>Ascomycota</taxon>
        <taxon>Pezizomycotina</taxon>
        <taxon>Lecanoromycetes</taxon>
        <taxon>OSLEUM clade</taxon>
        <taxon>Lecanoromycetidae</taxon>
        <taxon>Lecanorales</taxon>
        <taxon>Lecanorineae</taxon>
        <taxon>Stereocaulaceae</taxon>
        <taxon>Lepraria</taxon>
    </lineage>
</organism>
<reference evidence="1 2" key="1">
    <citation type="submission" date="2024-09" db="EMBL/GenBank/DDBJ databases">
        <title>Rethinking Asexuality: The Enigmatic Case of Functional Sexual Genes in Lepraria (Stereocaulaceae).</title>
        <authorList>
            <person name="Doellman M."/>
            <person name="Sun Y."/>
            <person name="Barcenas-Pena A."/>
            <person name="Lumbsch H.T."/>
            <person name="Grewe F."/>
        </authorList>
    </citation>
    <scope>NUCLEOTIDE SEQUENCE [LARGE SCALE GENOMIC DNA]</scope>
    <source>
        <strain evidence="1 2">Grewe 0041</strain>
    </source>
</reference>